<name>A0A1F5YYZ2_9BACT</name>
<dbReference type="InterPro" id="IPR041916">
    <property type="entry name" value="Anti_sigma_zinc_sf"/>
</dbReference>
<organism evidence="2 3">
    <name type="scientific">Candidatus Glassbacteria bacterium RIFCSPLOWO2_12_FULL_58_11</name>
    <dbReference type="NCBI Taxonomy" id="1817867"/>
    <lineage>
        <taxon>Bacteria</taxon>
        <taxon>Candidatus Glassiibacteriota</taxon>
    </lineage>
</organism>
<evidence type="ECO:0000256" key="1">
    <source>
        <dbReference type="SAM" id="Phobius"/>
    </source>
</evidence>
<evidence type="ECO:0000313" key="3">
    <source>
        <dbReference type="Proteomes" id="UP000179129"/>
    </source>
</evidence>
<comment type="caution">
    <text evidence="2">The sequence shown here is derived from an EMBL/GenBank/DDBJ whole genome shotgun (WGS) entry which is preliminary data.</text>
</comment>
<gene>
    <name evidence="2" type="ORF">A3F83_16075</name>
</gene>
<keyword evidence="1" id="KW-1133">Transmembrane helix</keyword>
<keyword evidence="1" id="KW-0472">Membrane</keyword>
<dbReference type="EMBL" id="MFIX01000063">
    <property type="protein sequence ID" value="OGG05335.1"/>
    <property type="molecule type" value="Genomic_DNA"/>
</dbReference>
<dbReference type="Proteomes" id="UP000179129">
    <property type="component" value="Unassembled WGS sequence"/>
</dbReference>
<evidence type="ECO:0008006" key="4">
    <source>
        <dbReference type="Google" id="ProtNLM"/>
    </source>
</evidence>
<sequence length="151" mass="16775">MREEKFGLTDETLQRYYDGELTEREHKAAEAGLAESPESREQLRLFTQVSGALGHLGGSCEPDELLTRRNWEAIALKLDRRKASPRRRAAWWLSAAAAAAVVLVLLSAPFQKVQSNALEIESIDCSYAGFMLISPPTDNGVTIIWIDDQGN</sequence>
<protein>
    <recommendedName>
        <fullName evidence="4">Zinc-finger domain-containing protein</fullName>
    </recommendedName>
</protein>
<accession>A0A1F5YYZ2</accession>
<reference evidence="2 3" key="1">
    <citation type="journal article" date="2016" name="Nat. Commun.">
        <title>Thousands of microbial genomes shed light on interconnected biogeochemical processes in an aquifer system.</title>
        <authorList>
            <person name="Anantharaman K."/>
            <person name="Brown C.T."/>
            <person name="Hug L.A."/>
            <person name="Sharon I."/>
            <person name="Castelle C.J."/>
            <person name="Probst A.J."/>
            <person name="Thomas B.C."/>
            <person name="Singh A."/>
            <person name="Wilkins M.J."/>
            <person name="Karaoz U."/>
            <person name="Brodie E.L."/>
            <person name="Williams K.H."/>
            <person name="Hubbard S.S."/>
            <person name="Banfield J.F."/>
        </authorList>
    </citation>
    <scope>NUCLEOTIDE SEQUENCE [LARGE SCALE GENOMIC DNA]</scope>
</reference>
<dbReference type="Gene3D" id="1.10.10.1320">
    <property type="entry name" value="Anti-sigma factor, zinc-finger domain"/>
    <property type="match status" value="1"/>
</dbReference>
<dbReference type="AlphaFoldDB" id="A0A1F5YYZ2"/>
<keyword evidence="1" id="KW-0812">Transmembrane</keyword>
<feature type="transmembrane region" description="Helical" evidence="1">
    <location>
        <begin position="89"/>
        <end position="110"/>
    </location>
</feature>
<evidence type="ECO:0000313" key="2">
    <source>
        <dbReference type="EMBL" id="OGG05335.1"/>
    </source>
</evidence>
<proteinExistence type="predicted"/>